<reference evidence="1 2" key="1">
    <citation type="journal article" date="2020" name="Phytopathology">
        <title>Genome Sequence Resources of Colletotrichum truncatum, C. plurivorum, C. musicola, and C. sojae: Four Species Pathogenic to Soybean (Glycine max).</title>
        <authorList>
            <person name="Rogerio F."/>
            <person name="Boufleur T.R."/>
            <person name="Ciampi-Guillardi M."/>
            <person name="Sukno S.A."/>
            <person name="Thon M.R."/>
            <person name="Massola Junior N.S."/>
            <person name="Baroncelli R."/>
        </authorList>
    </citation>
    <scope>NUCLEOTIDE SEQUENCE [LARGE SCALE GENOMIC DNA]</scope>
    <source>
        <strain evidence="1 2">CMES1059</strain>
    </source>
</reference>
<name>A0ACC3YZL5_COLTU</name>
<sequence>MLSSNLGVAPADRASLPKQHNWNENGDTNDEDKGQKYKITKTFSSKNVNALKQNKGWPYDLAGKVAEENQERKRSSSSTISNINVAKDGNRQFDLVSLSPGLKKKNKHRRSKSSSIIETAVVENDTSTLVKPIAEVFEKKKKTKKDKNSSDSLDNEEHKEKESQSSNSIPSYEEVHIEPKKHEESQNATYIAISEADVKNRSSNDTAIQTKHEGFLVQKPIKTTYEQDPTATRKKKNKRPRRKMSLPTKKDNGEDSGLKGIEDNKSIASNSNFAADVAHTHHEQIQSDRPILYTKSSSGYTFNPFSGLMKYSTMNSEPAIATTKKVEGAEKKPKADMNNMPGSSEKNVGKGANAKDVISKTGKTGKTDMPHLGPQEVAMLTPKKEQKKRNRSKKIKMPPRYSLSRPRLRHLFRLSVLLGTLFSLSALPLPFSVVGSTLQNSRRRLNKTDSVMGEIERPCSS</sequence>
<keyword evidence="2" id="KW-1185">Reference proteome</keyword>
<accession>A0ACC3YZL5</accession>
<evidence type="ECO:0000313" key="2">
    <source>
        <dbReference type="Proteomes" id="UP000805649"/>
    </source>
</evidence>
<evidence type="ECO:0000313" key="1">
    <source>
        <dbReference type="EMBL" id="KAL0936482.1"/>
    </source>
</evidence>
<gene>
    <name evidence="1" type="ORF">CTRU02_208697</name>
</gene>
<dbReference type="Proteomes" id="UP000805649">
    <property type="component" value="Unassembled WGS sequence"/>
</dbReference>
<protein>
    <submittedName>
        <fullName evidence="1">Uncharacterized protein</fullName>
    </submittedName>
</protein>
<proteinExistence type="predicted"/>
<dbReference type="EMBL" id="VUJX02000005">
    <property type="protein sequence ID" value="KAL0936482.1"/>
    <property type="molecule type" value="Genomic_DNA"/>
</dbReference>
<organism evidence="1 2">
    <name type="scientific">Colletotrichum truncatum</name>
    <name type="common">Anthracnose fungus</name>
    <name type="synonym">Colletotrichum capsici</name>
    <dbReference type="NCBI Taxonomy" id="5467"/>
    <lineage>
        <taxon>Eukaryota</taxon>
        <taxon>Fungi</taxon>
        <taxon>Dikarya</taxon>
        <taxon>Ascomycota</taxon>
        <taxon>Pezizomycotina</taxon>
        <taxon>Sordariomycetes</taxon>
        <taxon>Hypocreomycetidae</taxon>
        <taxon>Glomerellales</taxon>
        <taxon>Glomerellaceae</taxon>
        <taxon>Colletotrichum</taxon>
        <taxon>Colletotrichum truncatum species complex</taxon>
    </lineage>
</organism>
<comment type="caution">
    <text evidence="1">The sequence shown here is derived from an EMBL/GenBank/DDBJ whole genome shotgun (WGS) entry which is preliminary data.</text>
</comment>